<dbReference type="CDD" id="cd02440">
    <property type="entry name" value="AdoMet_MTases"/>
    <property type="match status" value="1"/>
</dbReference>
<reference evidence="7" key="1">
    <citation type="submission" date="2022-04" db="EMBL/GenBank/DDBJ databases">
        <title>Alcanivorax sp. CY1518 draft genome sequence.</title>
        <authorList>
            <person name="Zhao G."/>
            <person name="An M."/>
        </authorList>
    </citation>
    <scope>NUCLEOTIDE SEQUENCE</scope>
    <source>
        <strain evidence="7">CY1518</strain>
    </source>
</reference>
<evidence type="ECO:0000313" key="7">
    <source>
        <dbReference type="EMBL" id="MCK0537480.1"/>
    </source>
</evidence>
<protein>
    <submittedName>
        <fullName evidence="7">Cyclopropane fatty acyl phospholipid synthase</fullName>
        <ecNumber evidence="7">2.1.1.79</ecNumber>
    </submittedName>
</protein>
<organism evidence="7 8">
    <name type="scientific">Alcanivorax quisquiliarum</name>
    <dbReference type="NCBI Taxonomy" id="2933565"/>
    <lineage>
        <taxon>Bacteria</taxon>
        <taxon>Pseudomonadati</taxon>
        <taxon>Pseudomonadota</taxon>
        <taxon>Gammaproteobacteria</taxon>
        <taxon>Oceanospirillales</taxon>
        <taxon>Alcanivoracaceae</taxon>
        <taxon>Alcanivorax</taxon>
    </lineage>
</organism>
<comment type="caution">
    <text evidence="7">The sequence shown here is derived from an EMBL/GenBank/DDBJ whole genome shotgun (WGS) entry which is preliminary data.</text>
</comment>
<evidence type="ECO:0000256" key="4">
    <source>
        <dbReference type="ARBA" id="ARBA00022691"/>
    </source>
</evidence>
<name>A0ABT0E6S7_9GAMM</name>
<dbReference type="Pfam" id="PF02353">
    <property type="entry name" value="CMAS"/>
    <property type="match status" value="1"/>
</dbReference>
<dbReference type="PIRSF" id="PIRSF003085">
    <property type="entry name" value="CMAS"/>
    <property type="match status" value="1"/>
</dbReference>
<dbReference type="GO" id="GO:0008825">
    <property type="term" value="F:cyclopropane-fatty-acyl-phospholipid synthase activity"/>
    <property type="evidence" value="ECO:0007669"/>
    <property type="project" value="UniProtKB-EC"/>
</dbReference>
<dbReference type="Gene3D" id="3.40.50.150">
    <property type="entry name" value="Vaccinia Virus protein VP39"/>
    <property type="match status" value="1"/>
</dbReference>
<dbReference type="NCBIfam" id="NF008686">
    <property type="entry name" value="PRK11705.1"/>
    <property type="match status" value="1"/>
</dbReference>
<evidence type="ECO:0000256" key="3">
    <source>
        <dbReference type="ARBA" id="ARBA00022679"/>
    </source>
</evidence>
<dbReference type="EMBL" id="JALKII010000003">
    <property type="protein sequence ID" value="MCK0537480.1"/>
    <property type="molecule type" value="Genomic_DNA"/>
</dbReference>
<keyword evidence="2 7" id="KW-0489">Methyltransferase</keyword>
<dbReference type="InterPro" id="IPR050723">
    <property type="entry name" value="CFA/CMAS"/>
</dbReference>
<gene>
    <name evidence="7" type="primary">cfa</name>
    <name evidence="7" type="ORF">MU846_07120</name>
</gene>
<evidence type="ECO:0000256" key="2">
    <source>
        <dbReference type="ARBA" id="ARBA00022603"/>
    </source>
</evidence>
<dbReference type="InterPro" id="IPR029063">
    <property type="entry name" value="SAM-dependent_MTases_sf"/>
</dbReference>
<keyword evidence="4" id="KW-0949">S-adenosyl-L-methionine</keyword>
<comment type="similarity">
    <text evidence="1">Belongs to the CFA/CMAS family.</text>
</comment>
<sequence length="397" mass="45807">MSSISPLTEHRRSRSPAATQPAPAPVPRWLPHSLQRLLERADIRINGSRPWDPQVHDRRFWRRVAMHRSLGLGESYMDGWWDCQALDEFIRRLLVHGGTQESHSRWQHITQWLWQALINRQSLRRAPKVAHQHYDLGNDLFTRMLDPTMSYSCGYWRHADSLAAAQTAKLDLICRKLQLEPGMTLLDIGCGWGGLLHHAATHYGIKGLGVTLSSEQAGFARERCQGLPVEISLTDYRTLTGQFDRIVSVGMFEHVGRRNYRTYFDAVHRLLAADGLTLLHTIGTNHSSSGHDAWIDRYIFPNGELPSVGQIAAASEAAFITEDMHNFGTDYARTLRAWDTNFRHRWPEIAAAYDERFYRMWRYYLNCCAGAFEARDIQLWQWVFSPTSRRQSYLSSR</sequence>
<proteinExistence type="inferred from homology"/>
<dbReference type="GO" id="GO:0032259">
    <property type="term" value="P:methylation"/>
    <property type="evidence" value="ECO:0007669"/>
    <property type="project" value="UniProtKB-KW"/>
</dbReference>
<dbReference type="Proteomes" id="UP001165524">
    <property type="component" value="Unassembled WGS sequence"/>
</dbReference>
<dbReference type="SUPFAM" id="SSF53335">
    <property type="entry name" value="S-adenosyl-L-methionine-dependent methyltransferases"/>
    <property type="match status" value="1"/>
</dbReference>
<evidence type="ECO:0000256" key="5">
    <source>
        <dbReference type="ARBA" id="ARBA00023098"/>
    </source>
</evidence>
<keyword evidence="8" id="KW-1185">Reference proteome</keyword>
<evidence type="ECO:0000313" key="8">
    <source>
        <dbReference type="Proteomes" id="UP001165524"/>
    </source>
</evidence>
<dbReference type="PANTHER" id="PTHR43667">
    <property type="entry name" value="CYCLOPROPANE-FATTY-ACYL-PHOSPHOLIPID SYNTHASE"/>
    <property type="match status" value="1"/>
</dbReference>
<dbReference type="InterPro" id="IPR003333">
    <property type="entry name" value="CMAS"/>
</dbReference>
<dbReference type="EC" id="2.1.1.79" evidence="7"/>
<accession>A0ABT0E6S7</accession>
<dbReference type="PANTHER" id="PTHR43667:SF1">
    <property type="entry name" value="CYCLOPROPANE-FATTY-ACYL-PHOSPHOLIPID SYNTHASE"/>
    <property type="match status" value="1"/>
</dbReference>
<evidence type="ECO:0000256" key="1">
    <source>
        <dbReference type="ARBA" id="ARBA00010815"/>
    </source>
</evidence>
<feature type="region of interest" description="Disordered" evidence="6">
    <location>
        <begin position="1"/>
        <end position="28"/>
    </location>
</feature>
<dbReference type="RefSeq" id="WP_246951030.1">
    <property type="nucleotide sequence ID" value="NZ_JALKII010000003.1"/>
</dbReference>
<keyword evidence="5" id="KW-0443">Lipid metabolism</keyword>
<evidence type="ECO:0000256" key="6">
    <source>
        <dbReference type="SAM" id="MobiDB-lite"/>
    </source>
</evidence>
<keyword evidence="3 7" id="KW-0808">Transferase</keyword>